<dbReference type="OrthoDB" id="1796573at2"/>
<dbReference type="EMBL" id="OMOF01000184">
    <property type="protein sequence ID" value="SPF42551.1"/>
    <property type="molecule type" value="Genomic_DNA"/>
</dbReference>
<gene>
    <name evidence="2" type="ORF">SBF1_2640005</name>
</gene>
<feature type="transmembrane region" description="Helical" evidence="1">
    <location>
        <begin position="47"/>
        <end position="67"/>
    </location>
</feature>
<dbReference type="AlphaFoldDB" id="A0A2U3KSC1"/>
<keyword evidence="1" id="KW-1133">Transmembrane helix</keyword>
<name>A0A2U3KSC1_9FIRM</name>
<feature type="transmembrane region" description="Helical" evidence="1">
    <location>
        <begin position="73"/>
        <end position="90"/>
    </location>
</feature>
<evidence type="ECO:0000256" key="1">
    <source>
        <dbReference type="SAM" id="Phobius"/>
    </source>
</evidence>
<protein>
    <submittedName>
        <fullName evidence="2">Uncharacterized protein</fullName>
    </submittedName>
</protein>
<reference evidence="3" key="1">
    <citation type="submission" date="2018-02" db="EMBL/GenBank/DDBJ databases">
        <authorList>
            <person name="Hausmann B."/>
        </authorList>
    </citation>
    <scope>NUCLEOTIDE SEQUENCE [LARGE SCALE GENOMIC DNA]</scope>
    <source>
        <strain evidence="3">Peat soil MAG SbF1</strain>
    </source>
</reference>
<evidence type="ECO:0000313" key="2">
    <source>
        <dbReference type="EMBL" id="SPF42551.1"/>
    </source>
</evidence>
<organism evidence="2 3">
    <name type="scientific">Candidatus Desulfosporosinus infrequens</name>
    <dbReference type="NCBI Taxonomy" id="2043169"/>
    <lineage>
        <taxon>Bacteria</taxon>
        <taxon>Bacillati</taxon>
        <taxon>Bacillota</taxon>
        <taxon>Clostridia</taxon>
        <taxon>Eubacteriales</taxon>
        <taxon>Desulfitobacteriaceae</taxon>
        <taxon>Desulfosporosinus</taxon>
    </lineage>
</organism>
<keyword evidence="1" id="KW-0812">Transmembrane</keyword>
<evidence type="ECO:0000313" key="3">
    <source>
        <dbReference type="Proteomes" id="UP000238916"/>
    </source>
</evidence>
<dbReference type="Proteomes" id="UP000238916">
    <property type="component" value="Unassembled WGS sequence"/>
</dbReference>
<sequence length="149" mass="17695">MGILCQNVLNKTVRRTELPVPSVRMALLFDEFLGRYNEWKIAKLQEMVGKFIVTFLGLGILIILWFIPDIGMNIYFVLLIIFYGAIWYCFKVHKRVRHLYVNVHILHHHLIGKLEVGFCDHTEPCHCVENFRSYVLENYKIFLDKEPLR</sequence>
<accession>A0A2U3KSC1</accession>
<keyword evidence="1" id="KW-0472">Membrane</keyword>
<proteinExistence type="predicted"/>